<organism evidence="1 2">
    <name type="scientific">Lasiodiplodia mahajangana</name>
    <dbReference type="NCBI Taxonomy" id="1108764"/>
    <lineage>
        <taxon>Eukaryota</taxon>
        <taxon>Fungi</taxon>
        <taxon>Dikarya</taxon>
        <taxon>Ascomycota</taxon>
        <taxon>Pezizomycotina</taxon>
        <taxon>Dothideomycetes</taxon>
        <taxon>Dothideomycetes incertae sedis</taxon>
        <taxon>Botryosphaeriales</taxon>
        <taxon>Botryosphaeriaceae</taxon>
        <taxon>Lasiodiplodia</taxon>
    </lineage>
</organism>
<accession>A0ACC2JS51</accession>
<name>A0ACC2JS51_9PEZI</name>
<protein>
    <submittedName>
        <fullName evidence="1">Uncharacterized protein</fullName>
    </submittedName>
</protein>
<gene>
    <name evidence="1" type="ORF">O1611_g3606</name>
</gene>
<proteinExistence type="predicted"/>
<dbReference type="Proteomes" id="UP001153332">
    <property type="component" value="Unassembled WGS sequence"/>
</dbReference>
<evidence type="ECO:0000313" key="2">
    <source>
        <dbReference type="Proteomes" id="UP001153332"/>
    </source>
</evidence>
<dbReference type="EMBL" id="JAPUUL010000601">
    <property type="protein sequence ID" value="KAJ8130028.1"/>
    <property type="molecule type" value="Genomic_DNA"/>
</dbReference>
<reference evidence="1" key="1">
    <citation type="submission" date="2022-12" db="EMBL/GenBank/DDBJ databases">
        <title>Genome Sequence of Lasiodiplodia mahajangana.</title>
        <authorList>
            <person name="Buettner E."/>
        </authorList>
    </citation>
    <scope>NUCLEOTIDE SEQUENCE</scope>
    <source>
        <strain evidence="1">VT137</strain>
    </source>
</reference>
<evidence type="ECO:0000313" key="1">
    <source>
        <dbReference type="EMBL" id="KAJ8130028.1"/>
    </source>
</evidence>
<comment type="caution">
    <text evidence="1">The sequence shown here is derived from an EMBL/GenBank/DDBJ whole genome shotgun (WGS) entry which is preliminary data.</text>
</comment>
<sequence>MSQLKTDEITRKYGLSQRSAHNVVQGHPWDKVEAMQANVWTPGNPKGLINLGVAENPLLQHEIAIKIKISVAVAPHDNLGLGYGVGPRGSPRLRKALASFFNSEFRSHDPVRDTDVLILPGVMSVLDALTWSICNENEGIIVLMPFYTGFKPAVQERSRGVLIPAAFQSLDGYQSLDDVFSPKMNRQALESALRKAASDGVKVRSVLISNPHNPLGRCYPAETLREIARFCGSNNLHLISDEIFAKSIYENPRDPHVLPFTSVLSLDLSDCIARHLVHVAYGVGKDFCSLALGKMPISHYPSRADYRRQLTMCSVFEWVPYLTQNAWAEMLEDDQFLAAFNAKNANILGEHCAIARTFLEDHNIPYYHNANAGTFLWIDLRRYLQNSGKQETGSNLSTLRSPLSNLESYQHRETELFKGCFERGVIISTGSSFCTEELGWFRICFAVEKQALSTGLQRLLECLKVIETSNWD</sequence>
<keyword evidence="2" id="KW-1185">Reference proteome</keyword>